<feature type="compositionally biased region" description="Basic and acidic residues" evidence="1">
    <location>
        <begin position="647"/>
        <end position="656"/>
    </location>
</feature>
<feature type="compositionally biased region" description="Low complexity" evidence="1">
    <location>
        <begin position="730"/>
        <end position="757"/>
    </location>
</feature>
<feature type="compositionally biased region" description="Basic and acidic residues" evidence="1">
    <location>
        <begin position="505"/>
        <end position="514"/>
    </location>
</feature>
<feature type="compositionally biased region" description="Low complexity" evidence="1">
    <location>
        <begin position="773"/>
        <end position="788"/>
    </location>
</feature>
<feature type="compositionally biased region" description="Basic residues" evidence="1">
    <location>
        <begin position="218"/>
        <end position="239"/>
    </location>
</feature>
<dbReference type="Proteomes" id="UP000800035">
    <property type="component" value="Unassembled WGS sequence"/>
</dbReference>
<feature type="region of interest" description="Disordered" evidence="1">
    <location>
        <begin position="481"/>
        <end position="822"/>
    </location>
</feature>
<feature type="region of interest" description="Disordered" evidence="1">
    <location>
        <begin position="1"/>
        <end position="54"/>
    </location>
</feature>
<feature type="compositionally biased region" description="Basic and acidic residues" evidence="1">
    <location>
        <begin position="798"/>
        <end position="809"/>
    </location>
</feature>
<dbReference type="EMBL" id="ML977000">
    <property type="protein sequence ID" value="KAF1954146.1"/>
    <property type="molecule type" value="Genomic_DNA"/>
</dbReference>
<evidence type="ECO:0000313" key="3">
    <source>
        <dbReference type="Proteomes" id="UP000800035"/>
    </source>
</evidence>
<name>A0A6A5TTW9_9PLEO</name>
<organism evidence="2 3">
    <name type="scientific">Byssothecium circinans</name>
    <dbReference type="NCBI Taxonomy" id="147558"/>
    <lineage>
        <taxon>Eukaryota</taxon>
        <taxon>Fungi</taxon>
        <taxon>Dikarya</taxon>
        <taxon>Ascomycota</taxon>
        <taxon>Pezizomycotina</taxon>
        <taxon>Dothideomycetes</taxon>
        <taxon>Pleosporomycetidae</taxon>
        <taxon>Pleosporales</taxon>
        <taxon>Massarineae</taxon>
        <taxon>Massarinaceae</taxon>
        <taxon>Byssothecium</taxon>
    </lineage>
</organism>
<gene>
    <name evidence="2" type="ORF">CC80DRAFT_595284</name>
</gene>
<accession>A0A6A5TTW9</accession>
<feature type="compositionally biased region" description="Low complexity" evidence="1">
    <location>
        <begin position="445"/>
        <end position="460"/>
    </location>
</feature>
<feature type="compositionally biased region" description="Basic and acidic residues" evidence="1">
    <location>
        <begin position="208"/>
        <end position="217"/>
    </location>
</feature>
<evidence type="ECO:0000313" key="2">
    <source>
        <dbReference type="EMBL" id="KAF1954146.1"/>
    </source>
</evidence>
<dbReference type="AlphaFoldDB" id="A0A6A5TTW9"/>
<feature type="compositionally biased region" description="Polar residues" evidence="1">
    <location>
        <begin position="521"/>
        <end position="531"/>
    </location>
</feature>
<reference evidence="2" key="1">
    <citation type="journal article" date="2020" name="Stud. Mycol.">
        <title>101 Dothideomycetes genomes: a test case for predicting lifestyles and emergence of pathogens.</title>
        <authorList>
            <person name="Haridas S."/>
            <person name="Albert R."/>
            <person name="Binder M."/>
            <person name="Bloem J."/>
            <person name="Labutti K."/>
            <person name="Salamov A."/>
            <person name="Andreopoulos B."/>
            <person name="Baker S."/>
            <person name="Barry K."/>
            <person name="Bills G."/>
            <person name="Bluhm B."/>
            <person name="Cannon C."/>
            <person name="Castanera R."/>
            <person name="Culley D."/>
            <person name="Daum C."/>
            <person name="Ezra D."/>
            <person name="Gonzalez J."/>
            <person name="Henrissat B."/>
            <person name="Kuo A."/>
            <person name="Liang C."/>
            <person name="Lipzen A."/>
            <person name="Lutzoni F."/>
            <person name="Magnuson J."/>
            <person name="Mondo S."/>
            <person name="Nolan M."/>
            <person name="Ohm R."/>
            <person name="Pangilinan J."/>
            <person name="Park H.-J."/>
            <person name="Ramirez L."/>
            <person name="Alfaro M."/>
            <person name="Sun H."/>
            <person name="Tritt A."/>
            <person name="Yoshinaga Y."/>
            <person name="Zwiers L.-H."/>
            <person name="Turgeon B."/>
            <person name="Goodwin S."/>
            <person name="Spatafora J."/>
            <person name="Crous P."/>
            <person name="Grigoriev I."/>
        </authorList>
    </citation>
    <scope>NUCLEOTIDE SEQUENCE</scope>
    <source>
        <strain evidence="2">CBS 675.92</strain>
    </source>
</reference>
<feature type="compositionally biased region" description="Polar residues" evidence="1">
    <location>
        <begin position="628"/>
        <end position="640"/>
    </location>
</feature>
<protein>
    <submittedName>
        <fullName evidence="2">Uncharacterized protein</fullName>
    </submittedName>
</protein>
<feature type="compositionally biased region" description="Polar residues" evidence="1">
    <location>
        <begin position="541"/>
        <end position="560"/>
    </location>
</feature>
<feature type="compositionally biased region" description="Polar residues" evidence="1">
    <location>
        <begin position="426"/>
        <end position="435"/>
    </location>
</feature>
<feature type="compositionally biased region" description="Polar residues" evidence="1">
    <location>
        <begin position="657"/>
        <end position="666"/>
    </location>
</feature>
<keyword evidence="3" id="KW-1185">Reference proteome</keyword>
<feature type="compositionally biased region" description="Low complexity" evidence="1">
    <location>
        <begin position="303"/>
        <end position="317"/>
    </location>
</feature>
<dbReference type="OrthoDB" id="3801238at2759"/>
<feature type="compositionally biased region" description="Low complexity" evidence="1">
    <location>
        <begin position="482"/>
        <end position="502"/>
    </location>
</feature>
<proteinExistence type="predicted"/>
<feature type="compositionally biased region" description="Low complexity" evidence="1">
    <location>
        <begin position="1"/>
        <end position="17"/>
    </location>
</feature>
<feature type="compositionally biased region" description="Polar residues" evidence="1">
    <location>
        <begin position="686"/>
        <end position="696"/>
    </location>
</feature>
<evidence type="ECO:0000256" key="1">
    <source>
        <dbReference type="SAM" id="MobiDB-lite"/>
    </source>
</evidence>
<feature type="region of interest" description="Disordered" evidence="1">
    <location>
        <begin position="208"/>
        <end position="460"/>
    </location>
</feature>
<sequence length="844" mass="91908">MSRISPPSDTSSTTLPSFYDDGRDIQDRMPATPPPAPEQSSNLQHWLNGESQASVTTASVPSASVYTGSYIDDGADLFLPYKNAPVIGQIDQRFYQKGHRIDPVDEVEWSKEVQKAVCGDIGRSLDEMMKRSNLRVVDTEEDEKGSIHLEEKEEEDPYAVKITVPRMFGTFIISGEDGRVIVVDEDGEFDSGLPQERIDWDKVEKERFAENEEDQKRAKEKTHRKGRKRYKAHKKHHRAPSLPSLPLSTVLEAIDSEDETSVATPTKLFFPDKTKGWPSPQRSPAEPTPVPASNTFSPPGAWPSPLLSPIKPSLASSTKIDNSWSQNKDDAWEAPISPTKPTSAIGSEFGYDYDAKDEPSHFGYDQQNSLVREVSPVGSDGNLNENDTTVPWDKPLASRATSRRSGKSSAFTSSDAVPESFLHTEMWNQDTQATGSPIKHPSSGISSRNPRKSASSISSAVIPSPWLETGTYNAGVRVKTLSSSTSSEVSGISSSKPPSITSWMRDVDEFDSRVPHKGSSVKASSIGSATSWGGVGEHRPTNSPLRSVGSRDSSTASKNSWGGIADNRSTHSSQQSHRSRASSILKVKTPWSGEEDKNSSPSSQTTAIRRPPSVVGSQSQAAWDKPFDTTSVRSNGSGKSVVQPFSWHRDVDRESTYSEVGSSLSRVLSDAGSKLSFNDNDDMDTKSTSNRSTGSHVTYRAPFVEDAGETSADEKPGWLFDNTTSTSPQKSSAKGGRSASSSHEGSLSGSKKGSDSGWNTQTQRIWSPRASDRGSGTSWGGSQRSRGSGRSGTGAELGVREEWQDRSGFDEDNETWLNAETPGGVRYRQTDWGEWSTTQTVKDV</sequence>